<gene>
    <name evidence="2" type="ORF">MMOR_59070</name>
</gene>
<evidence type="ECO:0000259" key="1">
    <source>
        <dbReference type="Pfam" id="PF00296"/>
    </source>
</evidence>
<dbReference type="GO" id="GO:0016705">
    <property type="term" value="F:oxidoreductase activity, acting on paired donors, with incorporation or reduction of molecular oxygen"/>
    <property type="evidence" value="ECO:0007669"/>
    <property type="project" value="InterPro"/>
</dbReference>
<dbReference type="AlphaFoldDB" id="A0AAD1HIR5"/>
<proteinExistence type="predicted"/>
<dbReference type="CDD" id="cd01097">
    <property type="entry name" value="Tetrahydromethanopterin_reductase"/>
    <property type="match status" value="1"/>
</dbReference>
<name>A0AAD1HIR5_9MYCO</name>
<dbReference type="PANTHER" id="PTHR43244">
    <property type="match status" value="1"/>
</dbReference>
<dbReference type="InterPro" id="IPR050564">
    <property type="entry name" value="F420-G6PD/mer"/>
</dbReference>
<evidence type="ECO:0000313" key="2">
    <source>
        <dbReference type="EMBL" id="BBX04971.1"/>
    </source>
</evidence>
<evidence type="ECO:0000313" key="3">
    <source>
        <dbReference type="Proteomes" id="UP000466681"/>
    </source>
</evidence>
<dbReference type="Proteomes" id="UP000466681">
    <property type="component" value="Chromosome"/>
</dbReference>
<organism evidence="2 3">
    <name type="scientific">Mycolicibacterium moriokaense</name>
    <dbReference type="NCBI Taxonomy" id="39691"/>
    <lineage>
        <taxon>Bacteria</taxon>
        <taxon>Bacillati</taxon>
        <taxon>Actinomycetota</taxon>
        <taxon>Actinomycetes</taxon>
        <taxon>Mycobacteriales</taxon>
        <taxon>Mycobacteriaceae</taxon>
        <taxon>Mycolicibacterium</taxon>
    </lineage>
</organism>
<dbReference type="PANTHER" id="PTHR43244:SF2">
    <property type="entry name" value="CONSERVED HYPOTHETICAL ALANINE AND PROLINE-RICH PROTEIN"/>
    <property type="match status" value="1"/>
</dbReference>
<dbReference type="NCBIfam" id="TIGR03617">
    <property type="entry name" value="F420_MSMEG_2256"/>
    <property type="match status" value="1"/>
</dbReference>
<dbReference type="InterPro" id="IPR011251">
    <property type="entry name" value="Luciferase-like_dom"/>
</dbReference>
<dbReference type="InterPro" id="IPR036661">
    <property type="entry name" value="Luciferase-like_sf"/>
</dbReference>
<dbReference type="EMBL" id="AP022560">
    <property type="protein sequence ID" value="BBX04971.1"/>
    <property type="molecule type" value="Genomic_DNA"/>
</dbReference>
<keyword evidence="3" id="KW-1185">Reference proteome</keyword>
<dbReference type="Pfam" id="PF00296">
    <property type="entry name" value="Bac_luciferase"/>
    <property type="match status" value="1"/>
</dbReference>
<protein>
    <recommendedName>
        <fullName evidence="1">Luciferase-like domain-containing protein</fullName>
    </recommendedName>
</protein>
<dbReference type="SUPFAM" id="SSF51679">
    <property type="entry name" value="Bacterial luciferase-like"/>
    <property type="match status" value="1"/>
</dbReference>
<dbReference type="InterPro" id="IPR019919">
    <property type="entry name" value="Lucif-like_OxRdtase_MSMEG_2256"/>
</dbReference>
<feature type="domain" description="Luciferase-like" evidence="1">
    <location>
        <begin position="29"/>
        <end position="322"/>
    </location>
</feature>
<accession>A0AAD1HIR5</accession>
<reference evidence="2 3" key="1">
    <citation type="journal article" date="2019" name="Emerg. Microbes Infect.">
        <title>Comprehensive subspecies identification of 175 nontuberculous mycobacteria species based on 7547 genomic profiles.</title>
        <authorList>
            <person name="Matsumoto Y."/>
            <person name="Kinjo T."/>
            <person name="Motooka D."/>
            <person name="Nabeya D."/>
            <person name="Jung N."/>
            <person name="Uechi K."/>
            <person name="Horii T."/>
            <person name="Iida T."/>
            <person name="Fujita J."/>
            <person name="Nakamura S."/>
        </authorList>
    </citation>
    <scope>NUCLEOTIDE SEQUENCE [LARGE SCALE GENOMIC DNA]</scope>
    <source>
        <strain evidence="2 3">JCM 6375</strain>
    </source>
</reference>
<dbReference type="KEGG" id="mmor:MMOR_59070"/>
<dbReference type="RefSeq" id="WP_083156423.1">
    <property type="nucleotide sequence ID" value="NZ_AP022560.1"/>
</dbReference>
<sequence>MKFPDERDGRLTGAPHRGCSLRIDARLRNDLATAAEDIRACEEVGYDGGWNTENMADPFLALTLAAEHSSRVEIGPSVAIAFARTPMTVAYPAWDLQRFSGGRLVLGLGSQIRPHITRRFGMPWSRPVARMHEFVRALRAIWHAWDTGEGLEHRGEFYDHSLMTPAFTPKPNPYGPPKVFLAAVGPQMLRTTAEVADGLFVHSFCTDRYIRDVILPATTAHRPPGAAPLEIAHSPFVALDEQDREAVRRQISFYGSTPAYRPVLELHGWGDLQDELNVLSKQGRWDEMVPLISDEILDAMCAAGTVGQVAETLRTRFDGLVHRIRFNRPGDIPPPQRFAELVDAMRAA</sequence>
<dbReference type="Gene3D" id="3.20.20.30">
    <property type="entry name" value="Luciferase-like domain"/>
    <property type="match status" value="1"/>
</dbReference>